<comment type="similarity">
    <text evidence="1">Belongs to the peptidase C14B family.</text>
</comment>
<dbReference type="PANTHER" id="PTHR48104">
    <property type="entry name" value="METACASPASE-4"/>
    <property type="match status" value="1"/>
</dbReference>
<sequence>MEARIIKCSRCRQHSWLPATAKIQHCISCKQELLVNEGQPNDLVCLVRNGNVKNTKTYNHAGSKTIAAWDPFLHMSIKSASFERKPRKRALVCGVSYKKSRCRYRLKGAIIDAKNIKDLLISHLKFPDDCIRLLTDEEKDPTLCPTRENIEKGLRWLVEGSRSRDSLVFYFAGHGLQESESEGDELDGRNEAICPVDFEAKGKIVDNDINSTIVRPLATGVTLHAVIDTCHSATMLDLPYIFDTKDKNWINNQPPSGAYKGTSGGLAICIGACRDDQETVDSSTLSGKTSLTRNFIQQIKNNPTLTYGDLITSVQQNIDEGINEPTGLIACILRTFYRSKLLQDIQLSSSEKFDVYNKEFKL</sequence>
<evidence type="ECO:0000256" key="1">
    <source>
        <dbReference type="ARBA" id="ARBA00009005"/>
    </source>
</evidence>
<dbReference type="Proteomes" id="UP001159364">
    <property type="component" value="Linkage Group LG09"/>
</dbReference>
<comment type="caution">
    <text evidence="3">The sequence shown here is derived from an EMBL/GenBank/DDBJ whole genome shotgun (WGS) entry which is preliminary data.</text>
</comment>
<feature type="domain" description="Peptidase C14 caspase" evidence="2">
    <location>
        <begin position="87"/>
        <end position="319"/>
    </location>
</feature>
<dbReference type="Gene3D" id="3.40.50.12660">
    <property type="match status" value="1"/>
</dbReference>
<evidence type="ECO:0000313" key="4">
    <source>
        <dbReference type="Proteomes" id="UP001159364"/>
    </source>
</evidence>
<name>A0AAV8SRY3_9ROSI</name>
<dbReference type="InterPro" id="IPR050452">
    <property type="entry name" value="Metacaspase"/>
</dbReference>
<dbReference type="GO" id="GO:0004197">
    <property type="term" value="F:cysteine-type endopeptidase activity"/>
    <property type="evidence" value="ECO:0007669"/>
    <property type="project" value="InterPro"/>
</dbReference>
<dbReference type="PANTHER" id="PTHR48104:SF2">
    <property type="entry name" value="METACASPASE-1-LIKE ISOFORM X1"/>
    <property type="match status" value="1"/>
</dbReference>
<protein>
    <recommendedName>
        <fullName evidence="2">Peptidase C14 caspase domain-containing protein</fullName>
    </recommendedName>
</protein>
<reference evidence="3 4" key="1">
    <citation type="submission" date="2021-09" db="EMBL/GenBank/DDBJ databases">
        <title>Genomic insights and catalytic innovation underlie evolution of tropane alkaloids biosynthesis.</title>
        <authorList>
            <person name="Wang Y.-J."/>
            <person name="Tian T."/>
            <person name="Huang J.-P."/>
            <person name="Huang S.-X."/>
        </authorList>
    </citation>
    <scope>NUCLEOTIDE SEQUENCE [LARGE SCALE GENOMIC DNA]</scope>
    <source>
        <strain evidence="3">KIB-2018</strain>
        <tissue evidence="3">Leaf</tissue>
    </source>
</reference>
<dbReference type="EMBL" id="JAIWQS010000009">
    <property type="protein sequence ID" value="KAJ8754808.1"/>
    <property type="molecule type" value="Genomic_DNA"/>
</dbReference>
<evidence type="ECO:0000313" key="3">
    <source>
        <dbReference type="EMBL" id="KAJ8754808.1"/>
    </source>
</evidence>
<dbReference type="Pfam" id="PF00656">
    <property type="entry name" value="Peptidase_C14"/>
    <property type="match status" value="1"/>
</dbReference>
<dbReference type="InterPro" id="IPR029030">
    <property type="entry name" value="Caspase-like_dom_sf"/>
</dbReference>
<keyword evidence="4" id="KW-1185">Reference proteome</keyword>
<dbReference type="InterPro" id="IPR011600">
    <property type="entry name" value="Pept_C14_caspase"/>
</dbReference>
<gene>
    <name evidence="3" type="ORF">K2173_012732</name>
</gene>
<dbReference type="GO" id="GO:0005737">
    <property type="term" value="C:cytoplasm"/>
    <property type="evidence" value="ECO:0007669"/>
    <property type="project" value="TreeGrafter"/>
</dbReference>
<organism evidence="3 4">
    <name type="scientific">Erythroxylum novogranatense</name>
    <dbReference type="NCBI Taxonomy" id="1862640"/>
    <lineage>
        <taxon>Eukaryota</taxon>
        <taxon>Viridiplantae</taxon>
        <taxon>Streptophyta</taxon>
        <taxon>Embryophyta</taxon>
        <taxon>Tracheophyta</taxon>
        <taxon>Spermatophyta</taxon>
        <taxon>Magnoliopsida</taxon>
        <taxon>eudicotyledons</taxon>
        <taxon>Gunneridae</taxon>
        <taxon>Pentapetalae</taxon>
        <taxon>rosids</taxon>
        <taxon>fabids</taxon>
        <taxon>Malpighiales</taxon>
        <taxon>Erythroxylaceae</taxon>
        <taxon>Erythroxylum</taxon>
    </lineage>
</organism>
<dbReference type="SUPFAM" id="SSF52129">
    <property type="entry name" value="Caspase-like"/>
    <property type="match status" value="1"/>
</dbReference>
<evidence type="ECO:0000259" key="2">
    <source>
        <dbReference type="Pfam" id="PF00656"/>
    </source>
</evidence>
<proteinExistence type="inferred from homology"/>
<dbReference type="AlphaFoldDB" id="A0AAV8SRY3"/>
<dbReference type="GO" id="GO:0006508">
    <property type="term" value="P:proteolysis"/>
    <property type="evidence" value="ECO:0007669"/>
    <property type="project" value="InterPro"/>
</dbReference>
<accession>A0AAV8SRY3</accession>